<proteinExistence type="predicted"/>
<organism evidence="1 2">
    <name type="scientific">Candidimonas nitroreducens</name>
    <dbReference type="NCBI Taxonomy" id="683354"/>
    <lineage>
        <taxon>Bacteria</taxon>
        <taxon>Pseudomonadati</taxon>
        <taxon>Pseudomonadota</taxon>
        <taxon>Betaproteobacteria</taxon>
        <taxon>Burkholderiales</taxon>
        <taxon>Alcaligenaceae</taxon>
        <taxon>Candidimonas</taxon>
    </lineage>
</organism>
<dbReference type="OrthoDB" id="8883257at2"/>
<name>A0A225MYK2_9BURK</name>
<comment type="caution">
    <text evidence="1">The sequence shown here is derived from an EMBL/GenBank/DDBJ whole genome shotgun (WGS) entry which is preliminary data.</text>
</comment>
<accession>A0A225MYK2</accession>
<keyword evidence="2" id="KW-1185">Reference proteome</keyword>
<dbReference type="Proteomes" id="UP000214603">
    <property type="component" value="Unassembled WGS sequence"/>
</dbReference>
<protein>
    <recommendedName>
        <fullName evidence="3">Phytase-like domain-containing protein</fullName>
    </recommendedName>
</protein>
<dbReference type="InterPro" id="IPR015943">
    <property type="entry name" value="WD40/YVTN_repeat-like_dom_sf"/>
</dbReference>
<reference evidence="2" key="1">
    <citation type="submission" date="2017-06" db="EMBL/GenBank/DDBJ databases">
        <title>Herbaspirillum phytohormonus sp. nov., isolated from the root nodule of Robinia pseudoacacia in lead-zinc mine.</title>
        <authorList>
            <person name="Fan M."/>
            <person name="Lin Y."/>
        </authorList>
    </citation>
    <scope>NUCLEOTIDE SEQUENCE [LARGE SCALE GENOMIC DNA]</scope>
    <source>
        <strain evidence="2">SC-089</strain>
    </source>
</reference>
<dbReference type="EMBL" id="NJIH01000001">
    <property type="protein sequence ID" value="OWT66338.1"/>
    <property type="molecule type" value="Genomic_DNA"/>
</dbReference>
<dbReference type="SUPFAM" id="SSF63829">
    <property type="entry name" value="Calcium-dependent phosphotriesterase"/>
    <property type="match status" value="1"/>
</dbReference>
<evidence type="ECO:0000313" key="2">
    <source>
        <dbReference type="Proteomes" id="UP000214603"/>
    </source>
</evidence>
<gene>
    <name evidence="1" type="ORF">CEY11_00950</name>
</gene>
<evidence type="ECO:0008006" key="3">
    <source>
        <dbReference type="Google" id="ProtNLM"/>
    </source>
</evidence>
<dbReference type="AlphaFoldDB" id="A0A225MYK2"/>
<evidence type="ECO:0000313" key="1">
    <source>
        <dbReference type="EMBL" id="OWT66338.1"/>
    </source>
</evidence>
<dbReference type="Gene3D" id="2.130.10.10">
    <property type="entry name" value="YVTN repeat-like/Quinoprotein amine dehydrogenase"/>
    <property type="match status" value="1"/>
</dbReference>
<dbReference type="RefSeq" id="WP_088601464.1">
    <property type="nucleotide sequence ID" value="NZ_NJIH01000001.1"/>
</dbReference>
<sequence>MNRPIRHLTRIGLSLLGALVLGAGAKAAILGTAPTYIAAQASAVPNSQAITTMIWAPGLNDGYVPQGITYADGQVLVSSYQSDNPKVGGGPSRVYRLDPASGRSTGQFDLPPTVRHAGGMAYAGKGMLIVSDTRRLYRIDMARAFADGNSDRALRGTISLTGALKGSFVDFREGSILTGAYDKHADGSRVFYLPYKLFDRASDATIDEHAATRSFAVTTLAQGAAFDAQGYLWLAFSNSKHGLLQKVDPVSGKVLQQHAMVDGIEDMGFDPQGGLWAVSEAGSPRWTKWKTVFPIVFRMDVSKLQ</sequence>